<dbReference type="Gene3D" id="3.90.580.10">
    <property type="entry name" value="Zinc finger, CHC2-type domain"/>
    <property type="match status" value="1"/>
</dbReference>
<dbReference type="OrthoDB" id="9811157at2"/>
<accession>A0A1G8T7N2</accession>
<evidence type="ECO:0000256" key="1">
    <source>
        <dbReference type="SAM" id="MobiDB-lite"/>
    </source>
</evidence>
<sequence length="377" mass="40816">MDPRLTEAKAIPVRELVDRLGITGLRAAGGELVGPCPLCGGRDRFGINLHSRAFLCRKCGITGGDTVELVRQVLNLGFADALTWACGEAPASIDPAELARRRALAEAEEQRQRAAQNRYREQSLRDAREIWARSRPGSQGVVRAYLMARGFTPDMLPELPEALRFLVDHPYVKKIGHELVTVHRGPCMIAGVLDAGGALTAVHQTWVDPEPPHGKARITWQGETLPAKMVRGSKKGAAIRLCTPEGADTLVMGEGIETTLSAMVAGAVPGAAYWAGIDLGNMAGRARRGEGLRYAGLPDLTDTEAFVPPAWVRRLIFIQDGDSDPRATRHKLECGLRRAMALRPGLRGQIVHPGEGVDLNDVLTGRDQKDDRTGQDA</sequence>
<dbReference type="GO" id="GO:0008270">
    <property type="term" value="F:zinc ion binding"/>
    <property type="evidence" value="ECO:0007669"/>
    <property type="project" value="InterPro"/>
</dbReference>
<dbReference type="AlphaFoldDB" id="A0A1G8T7N2"/>
<reference evidence="3 4" key="1">
    <citation type="submission" date="2016-10" db="EMBL/GenBank/DDBJ databases">
        <authorList>
            <person name="de Groot N.N."/>
        </authorList>
    </citation>
    <scope>NUCLEOTIDE SEQUENCE [LARGE SCALE GENOMIC DNA]</scope>
    <source>
        <strain evidence="3 4">DSM 26424</strain>
    </source>
</reference>
<evidence type="ECO:0000259" key="2">
    <source>
        <dbReference type="Pfam" id="PF23639"/>
    </source>
</evidence>
<dbReference type="InterPro" id="IPR036977">
    <property type="entry name" value="DNA_primase_Znf_CHC2"/>
</dbReference>
<dbReference type="InterPro" id="IPR055570">
    <property type="entry name" value="DUF7146"/>
</dbReference>
<feature type="domain" description="DUF7146" evidence="2">
    <location>
        <begin position="123"/>
        <end position="241"/>
    </location>
</feature>
<dbReference type="SUPFAM" id="SSF57783">
    <property type="entry name" value="Zinc beta-ribbon"/>
    <property type="match status" value="1"/>
</dbReference>
<dbReference type="EMBL" id="FNEJ01000028">
    <property type="protein sequence ID" value="SDJ36690.1"/>
    <property type="molecule type" value="Genomic_DNA"/>
</dbReference>
<dbReference type="RefSeq" id="WP_089851318.1">
    <property type="nucleotide sequence ID" value="NZ_FNEJ01000028.1"/>
</dbReference>
<gene>
    <name evidence="3" type="ORF">SAMN04487993_10282</name>
</gene>
<feature type="compositionally biased region" description="Basic and acidic residues" evidence="1">
    <location>
        <begin position="364"/>
        <end position="377"/>
    </location>
</feature>
<dbReference type="GO" id="GO:0006260">
    <property type="term" value="P:DNA replication"/>
    <property type="evidence" value="ECO:0007669"/>
    <property type="project" value="InterPro"/>
</dbReference>
<proteinExistence type="predicted"/>
<evidence type="ECO:0000313" key="3">
    <source>
        <dbReference type="EMBL" id="SDJ36690.1"/>
    </source>
</evidence>
<evidence type="ECO:0000313" key="4">
    <source>
        <dbReference type="Proteomes" id="UP000199093"/>
    </source>
</evidence>
<name>A0A1G8T7N2_9RHOB</name>
<keyword evidence="4" id="KW-1185">Reference proteome</keyword>
<feature type="region of interest" description="Disordered" evidence="1">
    <location>
        <begin position="357"/>
        <end position="377"/>
    </location>
</feature>
<dbReference type="GO" id="GO:0003677">
    <property type="term" value="F:DNA binding"/>
    <property type="evidence" value="ECO:0007669"/>
    <property type="project" value="InterPro"/>
</dbReference>
<dbReference type="Pfam" id="PF23639">
    <property type="entry name" value="DUF7146"/>
    <property type="match status" value="1"/>
</dbReference>
<protein>
    <recommendedName>
        <fullName evidence="2">DUF7146 domain-containing protein</fullName>
    </recommendedName>
</protein>
<organism evidence="3 4">
    <name type="scientific">Salipiger marinus</name>
    <dbReference type="NCBI Taxonomy" id="555512"/>
    <lineage>
        <taxon>Bacteria</taxon>
        <taxon>Pseudomonadati</taxon>
        <taxon>Pseudomonadota</taxon>
        <taxon>Alphaproteobacteria</taxon>
        <taxon>Rhodobacterales</taxon>
        <taxon>Roseobacteraceae</taxon>
        <taxon>Salipiger</taxon>
    </lineage>
</organism>
<dbReference type="Proteomes" id="UP000199093">
    <property type="component" value="Unassembled WGS sequence"/>
</dbReference>
<dbReference type="STRING" id="555512.SAMN04487993_10282"/>